<dbReference type="AlphaFoldDB" id="A0A847RQ14"/>
<gene>
    <name evidence="2" type="ORF">HGH92_05770</name>
</gene>
<sequence>MRNKSIFLGMLLALGATCAMAQAKVDDYLNIPGPLQLNNAAYRLAWSAHPNKNYYKQEYLVPGETLERFNSLVTIDFLKGEFRPADLAGQKVEELKKLKATNPLVNYNVYEKDQQYILDFLISQSSADGKQLLIVERNVYRYERNANPAQPGIVLLCASQRAYGNGIEPFLQKLKTDKMKLVKAVAEYKMPAVTAKQ</sequence>
<protein>
    <recommendedName>
        <fullName evidence="4">DUF1795 domain-containing protein</fullName>
    </recommendedName>
</protein>
<dbReference type="EMBL" id="JABAIA010000001">
    <property type="protein sequence ID" value="NLR63804.1"/>
    <property type="molecule type" value="Genomic_DNA"/>
</dbReference>
<feature type="chain" id="PRO_5032696174" description="DUF1795 domain-containing protein" evidence="1">
    <location>
        <begin position="22"/>
        <end position="197"/>
    </location>
</feature>
<keyword evidence="3" id="KW-1185">Reference proteome</keyword>
<evidence type="ECO:0000313" key="2">
    <source>
        <dbReference type="EMBL" id="NLR63804.1"/>
    </source>
</evidence>
<dbReference type="RefSeq" id="WP_168869789.1">
    <property type="nucleotide sequence ID" value="NZ_JABAIA010000001.1"/>
</dbReference>
<organism evidence="2 3">
    <name type="scientific">Chitinophaga varians</name>
    <dbReference type="NCBI Taxonomy" id="2202339"/>
    <lineage>
        <taxon>Bacteria</taxon>
        <taxon>Pseudomonadati</taxon>
        <taxon>Bacteroidota</taxon>
        <taxon>Chitinophagia</taxon>
        <taxon>Chitinophagales</taxon>
        <taxon>Chitinophagaceae</taxon>
        <taxon>Chitinophaga</taxon>
    </lineage>
</organism>
<evidence type="ECO:0008006" key="4">
    <source>
        <dbReference type="Google" id="ProtNLM"/>
    </source>
</evidence>
<name>A0A847RQ14_9BACT</name>
<comment type="caution">
    <text evidence="2">The sequence shown here is derived from an EMBL/GenBank/DDBJ whole genome shotgun (WGS) entry which is preliminary data.</text>
</comment>
<reference evidence="2 3" key="1">
    <citation type="submission" date="2020-04" db="EMBL/GenBank/DDBJ databases">
        <authorList>
            <person name="Yin C."/>
        </authorList>
    </citation>
    <scope>NUCLEOTIDE SEQUENCE [LARGE SCALE GENOMIC DNA]</scope>
    <source>
        <strain evidence="2 3">Ae27</strain>
    </source>
</reference>
<feature type="signal peptide" evidence="1">
    <location>
        <begin position="1"/>
        <end position="21"/>
    </location>
</feature>
<dbReference type="Proteomes" id="UP000570474">
    <property type="component" value="Unassembled WGS sequence"/>
</dbReference>
<evidence type="ECO:0000256" key="1">
    <source>
        <dbReference type="SAM" id="SignalP"/>
    </source>
</evidence>
<evidence type="ECO:0000313" key="3">
    <source>
        <dbReference type="Proteomes" id="UP000570474"/>
    </source>
</evidence>
<keyword evidence="1" id="KW-0732">Signal</keyword>
<proteinExistence type="predicted"/>
<accession>A0A847RQ14</accession>